<sequence>MKPTTFLTTFLAVSLSLLSTLAAPLPAGPAAVKTTPTVPICPSRNITQRAPLLSIRRRLLLFYLRRYLASPLHVWHGMLQDINDACKRGRTFTVKKKDQHNHYYLVTFAYTPNKSVSTKLFSTGTPDWATFVSDNYFSRPQQPFDIVEAPISVQSRGSYIPARDQITGQMTWQSGFISPAALRTLKIVSIEDVSLDAPPSAGCIAQ</sequence>
<organism evidence="2 3">
    <name type="scientific">Dentipellis fragilis</name>
    <dbReference type="NCBI Taxonomy" id="205917"/>
    <lineage>
        <taxon>Eukaryota</taxon>
        <taxon>Fungi</taxon>
        <taxon>Dikarya</taxon>
        <taxon>Basidiomycota</taxon>
        <taxon>Agaricomycotina</taxon>
        <taxon>Agaricomycetes</taxon>
        <taxon>Russulales</taxon>
        <taxon>Hericiaceae</taxon>
        <taxon>Dentipellis</taxon>
    </lineage>
</organism>
<dbReference type="Proteomes" id="UP000298327">
    <property type="component" value="Unassembled WGS sequence"/>
</dbReference>
<protein>
    <submittedName>
        <fullName evidence="2">Uncharacterized protein</fullName>
    </submittedName>
</protein>
<name>A0A4Y9ZD87_9AGAM</name>
<evidence type="ECO:0000313" key="3">
    <source>
        <dbReference type="Proteomes" id="UP000298327"/>
    </source>
</evidence>
<feature type="chain" id="PRO_5021348665" evidence="1">
    <location>
        <begin position="23"/>
        <end position="206"/>
    </location>
</feature>
<keyword evidence="1" id="KW-0732">Signal</keyword>
<dbReference type="AlphaFoldDB" id="A0A4Y9ZD87"/>
<gene>
    <name evidence="2" type="ORF">EVG20_g1050</name>
</gene>
<evidence type="ECO:0000256" key="1">
    <source>
        <dbReference type="SAM" id="SignalP"/>
    </source>
</evidence>
<dbReference type="EMBL" id="SEOQ01000030">
    <property type="protein sequence ID" value="TFY71947.1"/>
    <property type="molecule type" value="Genomic_DNA"/>
</dbReference>
<evidence type="ECO:0000313" key="2">
    <source>
        <dbReference type="EMBL" id="TFY71947.1"/>
    </source>
</evidence>
<accession>A0A4Y9ZD87</accession>
<feature type="signal peptide" evidence="1">
    <location>
        <begin position="1"/>
        <end position="22"/>
    </location>
</feature>
<reference evidence="2 3" key="1">
    <citation type="submission" date="2019-02" db="EMBL/GenBank/DDBJ databases">
        <title>Genome sequencing of the rare red list fungi Dentipellis fragilis.</title>
        <authorList>
            <person name="Buettner E."/>
            <person name="Kellner H."/>
        </authorList>
    </citation>
    <scope>NUCLEOTIDE SEQUENCE [LARGE SCALE GENOMIC DNA]</scope>
    <source>
        <strain evidence="2 3">DSM 105465</strain>
    </source>
</reference>
<comment type="caution">
    <text evidence="2">The sequence shown here is derived from an EMBL/GenBank/DDBJ whole genome shotgun (WGS) entry which is preliminary data.</text>
</comment>
<proteinExistence type="predicted"/>
<keyword evidence="3" id="KW-1185">Reference proteome</keyword>
<dbReference type="OrthoDB" id="2885854at2759"/>